<reference evidence="2" key="1">
    <citation type="submission" date="2024-06" db="EMBL/GenBank/DDBJ databases">
        <authorList>
            <person name="Liu X."/>
            <person name="Lenzi L."/>
            <person name="Haldenby T S."/>
            <person name="Uol C."/>
        </authorList>
    </citation>
    <scope>NUCLEOTIDE SEQUENCE</scope>
</reference>
<evidence type="ECO:0000313" key="2">
    <source>
        <dbReference type="EMBL" id="CAL5136895.1"/>
    </source>
</evidence>
<evidence type="ECO:0000256" key="1">
    <source>
        <dbReference type="SAM" id="SignalP"/>
    </source>
</evidence>
<comment type="caution">
    <text evidence="2">The sequence shown here is derived from an EMBL/GenBank/DDBJ whole genome shotgun (WGS) entry which is preliminary data.</text>
</comment>
<dbReference type="AlphaFoldDB" id="A0AAV2TIC3"/>
<proteinExistence type="predicted"/>
<accession>A0AAV2TIC3</accession>
<name>A0AAV2TIC3_CALDB</name>
<dbReference type="EMBL" id="CAXLJL010000356">
    <property type="protein sequence ID" value="CAL5136895.1"/>
    <property type="molecule type" value="Genomic_DNA"/>
</dbReference>
<evidence type="ECO:0000313" key="4">
    <source>
        <dbReference type="Proteomes" id="UP001497525"/>
    </source>
</evidence>
<dbReference type="EMBL" id="CAXLJL010000356">
    <property type="protein sequence ID" value="CAL5136896.1"/>
    <property type="molecule type" value="Genomic_DNA"/>
</dbReference>
<organism evidence="2 4">
    <name type="scientific">Calicophoron daubneyi</name>
    <name type="common">Rumen fluke</name>
    <name type="synonym">Paramphistomum daubneyi</name>
    <dbReference type="NCBI Taxonomy" id="300641"/>
    <lineage>
        <taxon>Eukaryota</taxon>
        <taxon>Metazoa</taxon>
        <taxon>Spiralia</taxon>
        <taxon>Lophotrochozoa</taxon>
        <taxon>Platyhelminthes</taxon>
        <taxon>Trematoda</taxon>
        <taxon>Digenea</taxon>
        <taxon>Plagiorchiida</taxon>
        <taxon>Pronocephalata</taxon>
        <taxon>Paramphistomoidea</taxon>
        <taxon>Paramphistomidae</taxon>
        <taxon>Calicophoron</taxon>
    </lineage>
</organism>
<feature type="chain" id="PRO_5043291211" evidence="1">
    <location>
        <begin position="17"/>
        <end position="72"/>
    </location>
</feature>
<gene>
    <name evidence="2" type="ORF">CDAUBV1_LOCUS11190</name>
    <name evidence="3" type="ORF">CDAUBV1_LOCUS11192</name>
</gene>
<evidence type="ECO:0000313" key="3">
    <source>
        <dbReference type="EMBL" id="CAL5136896.1"/>
    </source>
</evidence>
<keyword evidence="1" id="KW-0732">Signal</keyword>
<dbReference type="Proteomes" id="UP001497525">
    <property type="component" value="Unassembled WGS sequence"/>
</dbReference>
<protein>
    <submittedName>
        <fullName evidence="2">Uncharacterized protein</fullName>
    </submittedName>
</protein>
<sequence>MKAAILCVLLTTVVLSERYSQEFEEWIGGECESKKFDCLEECYSHPSPTKVCSDQCHSDYIRCEREMNENEE</sequence>
<feature type="signal peptide" evidence="1">
    <location>
        <begin position="1"/>
        <end position="16"/>
    </location>
</feature>